<dbReference type="InterPro" id="IPR016181">
    <property type="entry name" value="Acyl_CoA_acyltransferase"/>
</dbReference>
<sequence>MAMDKHELNEYYGEPNIFQSKTWLEFQKSLGKKVWRLQTKEFTFLAVKNHLIFGKSYLYVPRGPIVHLPLGPEAFKVLSKELKEIAKKENIVFVRIEPPSTVPKVAKLIKKSGFSKATSRSPLSRQISPEHTLLLDLTLSEEKILSRMKQKGRYNIRVAEKHGVEVKESTNPKDIEIFLGLLSELEGRGQYSGHNPRHYEKMFQTLVKEGVGKLFIAYFEDRPINAIIVSYYGKVATYLHGASSSQNREVMAPYLTQWAAIKDAKKRDIHIYDFWGIAPEGATNHEWKGITDFKLRFGGEPISTIGAFDKPFQRIWYGFFKLANWFKKLGR</sequence>
<gene>
    <name evidence="7" type="ORF">UU65_C0002G0175</name>
</gene>
<protein>
    <submittedName>
        <fullName evidence="7">Methicillin resistance protein</fullName>
    </submittedName>
</protein>
<dbReference type="PROSITE" id="PS51191">
    <property type="entry name" value="FEMABX"/>
    <property type="match status" value="1"/>
</dbReference>
<evidence type="ECO:0000256" key="1">
    <source>
        <dbReference type="ARBA" id="ARBA00009943"/>
    </source>
</evidence>
<dbReference type="InterPro" id="IPR050644">
    <property type="entry name" value="PG_Glycine_Bridge_Synth"/>
</dbReference>
<dbReference type="GO" id="GO:0009252">
    <property type="term" value="P:peptidoglycan biosynthetic process"/>
    <property type="evidence" value="ECO:0007669"/>
    <property type="project" value="UniProtKB-KW"/>
</dbReference>
<comment type="caution">
    <text evidence="7">The sequence shown here is derived from an EMBL/GenBank/DDBJ whole genome shotgun (WGS) entry which is preliminary data.</text>
</comment>
<dbReference type="GO" id="GO:0071555">
    <property type="term" value="P:cell wall organization"/>
    <property type="evidence" value="ECO:0007669"/>
    <property type="project" value="UniProtKB-KW"/>
</dbReference>
<dbReference type="GO" id="GO:0016755">
    <property type="term" value="F:aminoacyltransferase activity"/>
    <property type="evidence" value="ECO:0007669"/>
    <property type="project" value="InterPro"/>
</dbReference>
<evidence type="ECO:0000256" key="6">
    <source>
        <dbReference type="ARBA" id="ARBA00023316"/>
    </source>
</evidence>
<keyword evidence="6" id="KW-0961">Cell wall biogenesis/degradation</keyword>
<evidence type="ECO:0000313" key="7">
    <source>
        <dbReference type="EMBL" id="KKS09397.1"/>
    </source>
</evidence>
<keyword evidence="5" id="KW-0012">Acyltransferase</keyword>
<dbReference type="EMBL" id="LCBL01000002">
    <property type="protein sequence ID" value="KKS09397.1"/>
    <property type="molecule type" value="Genomic_DNA"/>
</dbReference>
<keyword evidence="4" id="KW-0573">Peptidoglycan synthesis</keyword>
<organism evidence="7 8">
    <name type="scientific">candidate division CPR2 bacterium GW2011_GWC1_41_48</name>
    <dbReference type="NCBI Taxonomy" id="1618344"/>
    <lineage>
        <taxon>Bacteria</taxon>
        <taxon>Bacteria division CPR2</taxon>
    </lineage>
</organism>
<dbReference type="AlphaFoldDB" id="A0A0G0WBF4"/>
<dbReference type="SUPFAM" id="SSF55729">
    <property type="entry name" value="Acyl-CoA N-acyltransferases (Nat)"/>
    <property type="match status" value="2"/>
</dbReference>
<accession>A0A0G0WBF4</accession>
<evidence type="ECO:0000256" key="4">
    <source>
        <dbReference type="ARBA" id="ARBA00022984"/>
    </source>
</evidence>
<reference evidence="7 8" key="1">
    <citation type="journal article" date="2015" name="Nature">
        <title>rRNA introns, odd ribosomes, and small enigmatic genomes across a large radiation of phyla.</title>
        <authorList>
            <person name="Brown C.T."/>
            <person name="Hug L.A."/>
            <person name="Thomas B.C."/>
            <person name="Sharon I."/>
            <person name="Castelle C.J."/>
            <person name="Singh A."/>
            <person name="Wilkins M.J."/>
            <person name="Williams K.H."/>
            <person name="Banfield J.F."/>
        </authorList>
    </citation>
    <scope>NUCLEOTIDE SEQUENCE [LARGE SCALE GENOMIC DNA]</scope>
</reference>
<evidence type="ECO:0000256" key="2">
    <source>
        <dbReference type="ARBA" id="ARBA00022679"/>
    </source>
</evidence>
<evidence type="ECO:0000313" key="8">
    <source>
        <dbReference type="Proteomes" id="UP000033869"/>
    </source>
</evidence>
<dbReference type="InterPro" id="IPR003447">
    <property type="entry name" value="FEMABX"/>
</dbReference>
<comment type="similarity">
    <text evidence="1">Belongs to the FemABX family.</text>
</comment>
<keyword evidence="3" id="KW-0133">Cell shape</keyword>
<dbReference type="Proteomes" id="UP000033869">
    <property type="component" value="Unassembled WGS sequence"/>
</dbReference>
<evidence type="ECO:0000256" key="3">
    <source>
        <dbReference type="ARBA" id="ARBA00022960"/>
    </source>
</evidence>
<dbReference type="PANTHER" id="PTHR36174">
    <property type="entry name" value="LIPID II:GLYCINE GLYCYLTRANSFERASE"/>
    <property type="match status" value="1"/>
</dbReference>
<proteinExistence type="inferred from homology"/>
<dbReference type="GO" id="GO:0008360">
    <property type="term" value="P:regulation of cell shape"/>
    <property type="evidence" value="ECO:0007669"/>
    <property type="project" value="UniProtKB-KW"/>
</dbReference>
<keyword evidence="2" id="KW-0808">Transferase</keyword>
<evidence type="ECO:0000256" key="5">
    <source>
        <dbReference type="ARBA" id="ARBA00023315"/>
    </source>
</evidence>
<name>A0A0G0WBF4_UNCC2</name>
<dbReference type="Gene3D" id="3.40.630.30">
    <property type="match status" value="2"/>
</dbReference>
<dbReference type="Pfam" id="PF02388">
    <property type="entry name" value="FemAB"/>
    <property type="match status" value="2"/>
</dbReference>
<dbReference type="PANTHER" id="PTHR36174:SF1">
    <property type="entry name" value="LIPID II:GLYCINE GLYCYLTRANSFERASE"/>
    <property type="match status" value="1"/>
</dbReference>